<keyword evidence="2" id="KW-0732">Signal</keyword>
<evidence type="ECO:0000313" key="3">
    <source>
        <dbReference type="EMBL" id="QHI69729.1"/>
    </source>
</evidence>
<keyword evidence="1" id="KW-0812">Transmembrane</keyword>
<keyword evidence="4" id="KW-1185">Reference proteome</keyword>
<dbReference type="KEGG" id="taer:GT409_09790"/>
<feature type="transmembrane region" description="Helical" evidence="1">
    <location>
        <begin position="201"/>
        <end position="224"/>
    </location>
</feature>
<dbReference type="AlphaFoldDB" id="A0A6P1M4K9"/>
<evidence type="ECO:0000256" key="1">
    <source>
        <dbReference type="SAM" id="Phobius"/>
    </source>
</evidence>
<dbReference type="EMBL" id="CP047593">
    <property type="protein sequence ID" value="QHI69729.1"/>
    <property type="molecule type" value="Genomic_DNA"/>
</dbReference>
<dbReference type="NCBIfam" id="TIGR02595">
    <property type="entry name" value="PEP_CTERM"/>
    <property type="match status" value="1"/>
</dbReference>
<dbReference type="Proteomes" id="UP000464954">
    <property type="component" value="Chromosome"/>
</dbReference>
<keyword evidence="1" id="KW-0472">Membrane</keyword>
<protein>
    <submittedName>
        <fullName evidence="3">PEP-CTERM sorting domain-containing protein</fullName>
    </submittedName>
</protein>
<evidence type="ECO:0000313" key="4">
    <source>
        <dbReference type="Proteomes" id="UP000464954"/>
    </source>
</evidence>
<keyword evidence="1" id="KW-1133">Transmembrane helix</keyword>
<organism evidence="3 4">
    <name type="scientific">Tichowtungia aerotolerans</name>
    <dbReference type="NCBI Taxonomy" id="2697043"/>
    <lineage>
        <taxon>Bacteria</taxon>
        <taxon>Pseudomonadati</taxon>
        <taxon>Kiritimatiellota</taxon>
        <taxon>Tichowtungiia</taxon>
        <taxon>Tichowtungiales</taxon>
        <taxon>Tichowtungiaceae</taxon>
        <taxon>Tichowtungia</taxon>
    </lineage>
</organism>
<accession>A0A6P1M4K9</accession>
<dbReference type="InterPro" id="IPR013424">
    <property type="entry name" value="Ice-binding_C"/>
</dbReference>
<dbReference type="RefSeq" id="WP_160628911.1">
    <property type="nucleotide sequence ID" value="NZ_CP047593.1"/>
</dbReference>
<gene>
    <name evidence="3" type="ORF">GT409_09790</name>
</gene>
<name>A0A6P1M4K9_9BACT</name>
<feature type="chain" id="PRO_5026952629" evidence="2">
    <location>
        <begin position="21"/>
        <end position="236"/>
    </location>
</feature>
<reference evidence="3 4" key="1">
    <citation type="submission" date="2020-01" db="EMBL/GenBank/DDBJ databases">
        <title>Ponticoccus aerotolerans gen. nov., sp. nov., an anaerobic bacterium and proposal of Ponticoccusceae fam. nov., Ponticoccusles ord. nov. and Ponticoccuse classis nov. in the phylum Kiritimatiellaeota.</title>
        <authorList>
            <person name="Zhou L.Y."/>
            <person name="Du Z.J."/>
        </authorList>
    </citation>
    <scope>NUCLEOTIDE SEQUENCE [LARGE SCALE GENOMIC DNA]</scope>
    <source>
        <strain evidence="3 4">S-5007</strain>
    </source>
</reference>
<evidence type="ECO:0000256" key="2">
    <source>
        <dbReference type="SAM" id="SignalP"/>
    </source>
</evidence>
<feature type="signal peptide" evidence="2">
    <location>
        <begin position="1"/>
        <end position="20"/>
    </location>
</feature>
<sequence>MKLKWIIASIVLTGALCARADVILWDLNYDENAIYMATVDDFVALGVAGNLSGAAVSQVVASSTNSMSDGTITLSYSAGLAQSVSGPDGIVTNVDNGVLCDYLYLAAGGNEGPVTMQIAGLSSSLLSDTQYYLYLIGAGDNTNQGTSFTFDSATLDTVSGTGTPSDAVATFTFTTGSTVNDTLEFTWDRIGSNDYSGFNGFAIVAVPEPATIGLVGISGVLLFWGHRRSSAKKATA</sequence>
<proteinExistence type="predicted"/>